<dbReference type="PANTHER" id="PTHR31561">
    <property type="entry name" value="3-KETOACYL-COA SYNTHASE"/>
    <property type="match status" value="1"/>
</dbReference>
<dbReference type="GO" id="GO:0016020">
    <property type="term" value="C:membrane"/>
    <property type="evidence" value="ECO:0007669"/>
    <property type="project" value="InterPro"/>
</dbReference>
<evidence type="ECO:0000259" key="6">
    <source>
        <dbReference type="Pfam" id="PF08541"/>
    </source>
</evidence>
<sequence>MAMDTAHRDHLLAALHGVLGAATLLLCLAAELLVFALRRHAAFYLAPVAAMLLSGHLRRRAAAAEIGLVDFACLKPPRRLRIPVAGLLEHFRLIGCFDDGSVEFMSKVIEASGMGNETYFPPSLHYIPPAATHAGAVQEAHMLFFPALDDLFARTGVPPSAVGALVVNCSGFCPAPSLAAIIASRYRMRGDVRTFNLSGMGCAAGVVGVDVARGVLLAHAVPYAVVVSAEIVTVGWYSGKDQGKLLLNCYFRTGCSAALLTSRRRGAVPVKYRLASLTRTNQIANDRSYRSGYREEDDEGVTGFTLGQGVGRMVSELLRAHLVTLSLSILPWRDKLRYALALLLLLLSSRRRRDGGGSKLARGGRGAVPLPDFRAAADHFCLPSSGRPMIWRLGQGLGLGEREMEAALMTFHRFGNQSAASLWYQLAYLEAKGRVRAGDTVWQLGVGSGLKANSLVWQRAAAGADGERDELGPWADCIHRYPVTET</sequence>
<dbReference type="InterPro" id="IPR013601">
    <property type="entry name" value="FAE1_typ3_polyketide_synth"/>
</dbReference>
<dbReference type="EC" id="2.3.1.-" evidence="4"/>
<dbReference type="AlphaFoldDB" id="A0A8T0WBV9"/>
<dbReference type="Proteomes" id="UP000823388">
    <property type="component" value="Chromosome 2K"/>
</dbReference>
<accession>A0A8T0WBV9</accession>
<dbReference type="Gene3D" id="3.40.47.10">
    <property type="match status" value="1"/>
</dbReference>
<name>A0A8T0WBV9_PANVG</name>
<comment type="similarity">
    <text evidence="1 4">Belongs to the thiolase-like superfamily. Chalcone/stilbene synthases family.</text>
</comment>
<dbReference type="InterPro" id="IPR013747">
    <property type="entry name" value="ACP_syn_III_C"/>
</dbReference>
<evidence type="ECO:0000256" key="2">
    <source>
        <dbReference type="ARBA" id="ARBA00022679"/>
    </source>
</evidence>
<comment type="pathway">
    <text evidence="4">Lipid metabolism; fatty acid biosynthesis.</text>
</comment>
<dbReference type="GO" id="GO:0006633">
    <property type="term" value="P:fatty acid biosynthetic process"/>
    <property type="evidence" value="ECO:0007669"/>
    <property type="project" value="InterPro"/>
</dbReference>
<protein>
    <recommendedName>
        <fullName evidence="4">3-ketoacyl-CoA synthase</fullName>
        <ecNumber evidence="4">2.3.1.-</ecNumber>
    </recommendedName>
</protein>
<evidence type="ECO:0000256" key="3">
    <source>
        <dbReference type="ARBA" id="ARBA00023315"/>
    </source>
</evidence>
<dbReference type="OrthoDB" id="329835at2759"/>
<dbReference type="PIRSF" id="PIRSF036417">
    <property type="entry name" value="3-ktacl-CoA_syn"/>
    <property type="match status" value="1"/>
</dbReference>
<dbReference type="GO" id="GO:0016747">
    <property type="term" value="F:acyltransferase activity, transferring groups other than amino-acyl groups"/>
    <property type="evidence" value="ECO:0007669"/>
    <property type="project" value="InterPro"/>
</dbReference>
<evidence type="ECO:0000256" key="1">
    <source>
        <dbReference type="ARBA" id="ARBA00005531"/>
    </source>
</evidence>
<comment type="caution">
    <text evidence="7">The sequence shown here is derived from an EMBL/GenBank/DDBJ whole genome shotgun (WGS) entry which is preliminary data.</text>
</comment>
<evidence type="ECO:0000313" key="8">
    <source>
        <dbReference type="Proteomes" id="UP000823388"/>
    </source>
</evidence>
<evidence type="ECO:0000259" key="5">
    <source>
        <dbReference type="Pfam" id="PF08392"/>
    </source>
</evidence>
<gene>
    <name evidence="7" type="ORF">PVAP13_2KG375786</name>
</gene>
<dbReference type="SUPFAM" id="SSF53901">
    <property type="entry name" value="Thiolase-like"/>
    <property type="match status" value="2"/>
</dbReference>
<organism evidence="7 8">
    <name type="scientific">Panicum virgatum</name>
    <name type="common">Blackwell switchgrass</name>
    <dbReference type="NCBI Taxonomy" id="38727"/>
    <lineage>
        <taxon>Eukaryota</taxon>
        <taxon>Viridiplantae</taxon>
        <taxon>Streptophyta</taxon>
        <taxon>Embryophyta</taxon>
        <taxon>Tracheophyta</taxon>
        <taxon>Spermatophyta</taxon>
        <taxon>Magnoliopsida</taxon>
        <taxon>Liliopsida</taxon>
        <taxon>Poales</taxon>
        <taxon>Poaceae</taxon>
        <taxon>PACMAD clade</taxon>
        <taxon>Panicoideae</taxon>
        <taxon>Panicodae</taxon>
        <taxon>Paniceae</taxon>
        <taxon>Panicinae</taxon>
        <taxon>Panicum</taxon>
        <taxon>Panicum sect. Hiantes</taxon>
    </lineage>
</organism>
<dbReference type="InterPro" id="IPR016039">
    <property type="entry name" value="Thiolase-like"/>
</dbReference>
<feature type="domain" description="FAE" evidence="5">
    <location>
        <begin position="65"/>
        <end position="343"/>
    </location>
</feature>
<keyword evidence="8" id="KW-1185">Reference proteome</keyword>
<proteinExistence type="inferred from homology"/>
<evidence type="ECO:0000256" key="4">
    <source>
        <dbReference type="PIRNR" id="PIRNR036417"/>
    </source>
</evidence>
<dbReference type="Pfam" id="PF08541">
    <property type="entry name" value="ACP_syn_III_C"/>
    <property type="match status" value="1"/>
</dbReference>
<dbReference type="EMBL" id="CM029039">
    <property type="protein sequence ID" value="KAG2644688.1"/>
    <property type="molecule type" value="Genomic_DNA"/>
</dbReference>
<keyword evidence="2 4" id="KW-0808">Transferase</keyword>
<dbReference type="InterPro" id="IPR012392">
    <property type="entry name" value="3-ktacl-CoA_syn"/>
</dbReference>
<evidence type="ECO:0000313" key="7">
    <source>
        <dbReference type="EMBL" id="KAG2644688.1"/>
    </source>
</evidence>
<keyword evidence="3 4" id="KW-0012">Acyltransferase</keyword>
<dbReference type="Pfam" id="PF08392">
    <property type="entry name" value="FAE1_CUT1_RppA"/>
    <property type="match status" value="1"/>
</dbReference>
<feature type="domain" description="Beta-ketoacyl-[acyl-carrier-protein] synthase III C-terminal" evidence="6">
    <location>
        <begin position="378"/>
        <end position="458"/>
    </location>
</feature>
<reference evidence="7" key="1">
    <citation type="submission" date="2020-05" db="EMBL/GenBank/DDBJ databases">
        <title>WGS assembly of Panicum virgatum.</title>
        <authorList>
            <person name="Lovell J.T."/>
            <person name="Jenkins J."/>
            <person name="Shu S."/>
            <person name="Juenger T.E."/>
            <person name="Schmutz J."/>
        </authorList>
    </citation>
    <scope>NUCLEOTIDE SEQUENCE</scope>
    <source>
        <strain evidence="7">AP13</strain>
    </source>
</reference>